<dbReference type="EMBL" id="CACVAY010000122">
    <property type="protein sequence ID" value="CAA6824792.1"/>
    <property type="molecule type" value="Genomic_DNA"/>
</dbReference>
<accession>A0A6S6TVQ6</accession>
<evidence type="ECO:0008006" key="2">
    <source>
        <dbReference type="Google" id="ProtNLM"/>
    </source>
</evidence>
<dbReference type="InterPro" id="IPR014993">
    <property type="entry name" value="DUF1841"/>
</dbReference>
<gene>
    <name evidence="1" type="ORF">HELGO_WM23117</name>
</gene>
<proteinExistence type="predicted"/>
<sequence>MFNNDRDSMRQFFCDSWSKAQNNQPLEPIEQLIVSVAQAHPEYHDDLSNPDKSKGKEYLPELNEVNPFLHMGMHLGIKEQCSVNMPNGITELVSTLAMRVGEHDAEHQVMECLAEAIWQMQHKEIQFNETAYLECVKKTLSK</sequence>
<organism evidence="1">
    <name type="scientific">uncultured Thiotrichaceae bacterium</name>
    <dbReference type="NCBI Taxonomy" id="298394"/>
    <lineage>
        <taxon>Bacteria</taxon>
        <taxon>Pseudomonadati</taxon>
        <taxon>Pseudomonadota</taxon>
        <taxon>Gammaproteobacteria</taxon>
        <taxon>Thiotrichales</taxon>
        <taxon>Thiotrichaceae</taxon>
        <taxon>environmental samples</taxon>
    </lineage>
</organism>
<name>A0A6S6TVQ6_9GAMM</name>
<evidence type="ECO:0000313" key="1">
    <source>
        <dbReference type="EMBL" id="CAA6824792.1"/>
    </source>
</evidence>
<reference evidence="1" key="1">
    <citation type="submission" date="2020-01" db="EMBL/GenBank/DDBJ databases">
        <authorList>
            <person name="Meier V. D."/>
            <person name="Meier V D."/>
        </authorList>
    </citation>
    <scope>NUCLEOTIDE SEQUENCE</scope>
    <source>
        <strain evidence="1">HLG_WM_MAG_07</strain>
    </source>
</reference>
<dbReference type="Pfam" id="PF08897">
    <property type="entry name" value="DUF1841"/>
    <property type="match status" value="1"/>
</dbReference>
<protein>
    <recommendedName>
        <fullName evidence="2">DUF1841 domain-containing protein</fullName>
    </recommendedName>
</protein>
<dbReference type="AlphaFoldDB" id="A0A6S6TVQ6"/>